<feature type="compositionally biased region" description="Basic and acidic residues" evidence="2">
    <location>
        <begin position="531"/>
        <end position="548"/>
    </location>
</feature>
<evidence type="ECO:0000313" key="3">
    <source>
        <dbReference type="EMBL" id="TMW63640.1"/>
    </source>
</evidence>
<sequence length="609" mass="70076">MSSEKSSDGGHCGNDKEDDGVCMRKEPKGSENDASTIKKKSPTSATLIKDALKSNLSAVEATTQLKVLCRKFAALMEKVKEETRIREDAEKEVRRLKAIIAGNDAPVIASARAETQAYIHDLKEAYERLKQELRTEKDKNAKLVSKALELEKEKSVLLATNQAGMENRAVPMSSHLDRLGSWDREQVNKINVTLKVTIDELQEELSRKEDEISSYKDRWSRERGRVKELERELQERELAADEEESVATQLKQRLREQQDQCAAFENEVQLSEERLQEALSIRKTLEEQIGTLNDVNLALEQRANVLMRRLELNNSILAECDELKSQLHDSEVDKETLVRSIKELKDQYFRRETDWKCQMEQLRSEKLQLASQITDLQADIASLRAQNALFSEWMLVRKENTAVQLKEQESTERIRRQGDHREAEDPPRRSQAPAAVWPLSLPQKTTRQSYQNYDRDEDDDDDLLNHRYAHTSSRCPLSPSMTKSMTTASPIKQELSRSPPRPPLPAHIYSNHRRRESIGQALSPPRTHASRTRERRETHTSHPSKEPQRSSPCTPGSSKLTDHERLRALMSRNRELQQRLQQETIATRNLEDEITQMTTINTDHKRPSL</sequence>
<feature type="coiled-coil region" evidence="1">
    <location>
        <begin position="327"/>
        <end position="386"/>
    </location>
</feature>
<organism evidence="3 4">
    <name type="scientific">Pythium oligandrum</name>
    <name type="common">Mycoparasitic fungus</name>
    <dbReference type="NCBI Taxonomy" id="41045"/>
    <lineage>
        <taxon>Eukaryota</taxon>
        <taxon>Sar</taxon>
        <taxon>Stramenopiles</taxon>
        <taxon>Oomycota</taxon>
        <taxon>Peronosporomycetes</taxon>
        <taxon>Pythiales</taxon>
        <taxon>Pythiaceae</taxon>
        <taxon>Pythium</taxon>
    </lineage>
</organism>
<evidence type="ECO:0000313" key="4">
    <source>
        <dbReference type="Proteomes" id="UP000794436"/>
    </source>
</evidence>
<keyword evidence="1" id="KW-0175">Coiled coil</keyword>
<feature type="compositionally biased region" description="Polar residues" evidence="2">
    <location>
        <begin position="549"/>
        <end position="559"/>
    </location>
</feature>
<feature type="coiled-coil region" evidence="1">
    <location>
        <begin position="72"/>
        <end position="153"/>
    </location>
</feature>
<feature type="compositionally biased region" description="Polar residues" evidence="2">
    <location>
        <begin position="442"/>
        <end position="452"/>
    </location>
</feature>
<feature type="region of interest" description="Disordered" evidence="2">
    <location>
        <begin position="402"/>
        <end position="560"/>
    </location>
</feature>
<reference evidence="3" key="1">
    <citation type="submission" date="2019-03" db="EMBL/GenBank/DDBJ databases">
        <title>Long read genome sequence of the mycoparasitic Pythium oligandrum ATCC 38472 isolated from sugarbeet rhizosphere.</title>
        <authorList>
            <person name="Gaulin E."/>
        </authorList>
    </citation>
    <scope>NUCLEOTIDE SEQUENCE</scope>
    <source>
        <strain evidence="3">ATCC 38472_TT</strain>
    </source>
</reference>
<feature type="region of interest" description="Disordered" evidence="2">
    <location>
        <begin position="1"/>
        <end position="41"/>
    </location>
</feature>
<feature type="coiled-coil region" evidence="1">
    <location>
        <begin position="566"/>
        <end position="593"/>
    </location>
</feature>
<dbReference type="AlphaFoldDB" id="A0A8K1CI38"/>
<evidence type="ECO:0000256" key="2">
    <source>
        <dbReference type="SAM" id="MobiDB-lite"/>
    </source>
</evidence>
<feature type="compositionally biased region" description="Basic and acidic residues" evidence="2">
    <location>
        <begin position="402"/>
        <end position="428"/>
    </location>
</feature>
<dbReference type="OrthoDB" id="167288at2759"/>
<feature type="compositionally biased region" description="Polar residues" evidence="2">
    <location>
        <begin position="470"/>
        <end position="490"/>
    </location>
</feature>
<feature type="compositionally biased region" description="Basic and acidic residues" evidence="2">
    <location>
        <begin position="1"/>
        <end position="31"/>
    </location>
</feature>
<dbReference type="EMBL" id="SPLM01000072">
    <property type="protein sequence ID" value="TMW63640.1"/>
    <property type="molecule type" value="Genomic_DNA"/>
</dbReference>
<gene>
    <name evidence="3" type="ORF">Poli38472_002581</name>
</gene>
<feature type="coiled-coil region" evidence="1">
    <location>
        <begin position="184"/>
        <end position="302"/>
    </location>
</feature>
<dbReference type="Proteomes" id="UP000794436">
    <property type="component" value="Unassembled WGS sequence"/>
</dbReference>
<comment type="caution">
    <text evidence="3">The sequence shown here is derived from an EMBL/GenBank/DDBJ whole genome shotgun (WGS) entry which is preliminary data.</text>
</comment>
<keyword evidence="4" id="KW-1185">Reference proteome</keyword>
<evidence type="ECO:0000256" key="1">
    <source>
        <dbReference type="SAM" id="Coils"/>
    </source>
</evidence>
<accession>A0A8K1CI38</accession>
<name>A0A8K1CI38_PYTOL</name>
<proteinExistence type="predicted"/>
<protein>
    <submittedName>
        <fullName evidence="3">Uncharacterized protein</fullName>
    </submittedName>
</protein>